<evidence type="ECO:0008006" key="3">
    <source>
        <dbReference type="Google" id="ProtNLM"/>
    </source>
</evidence>
<protein>
    <recommendedName>
        <fullName evidence="3">GTP-binding protein Era</fullName>
    </recommendedName>
</protein>
<evidence type="ECO:0000313" key="2">
    <source>
        <dbReference type="Proteomes" id="UP000325797"/>
    </source>
</evidence>
<dbReference type="EMBL" id="CP042582">
    <property type="protein sequence ID" value="QEX23746.1"/>
    <property type="molecule type" value="Genomic_DNA"/>
</dbReference>
<dbReference type="Proteomes" id="UP000325797">
    <property type="component" value="Chromosome"/>
</dbReference>
<dbReference type="InterPro" id="IPR009964">
    <property type="entry name" value="DUF1491"/>
</dbReference>
<accession>A0A5J6N8T2</accession>
<name>A0A5J6N8T2_9PROT</name>
<dbReference type="KEGG" id="hadh:FRZ61_36850"/>
<reference evidence="1 2" key="1">
    <citation type="submission" date="2019-08" db="EMBL/GenBank/DDBJ databases">
        <title>Hyperibacter terrae gen. nov., sp. nov. and Hyperibacter viscosus sp. nov., two new members in the family Rhodospirillaceae isolated from the rhizosphere of Hypericum perforatum.</title>
        <authorList>
            <person name="Noviana Z."/>
        </authorList>
    </citation>
    <scope>NUCLEOTIDE SEQUENCE [LARGE SCALE GENOMIC DNA]</scope>
    <source>
        <strain evidence="1 2">R5959</strain>
    </source>
</reference>
<dbReference type="OrthoDB" id="9809136at2"/>
<keyword evidence="2" id="KW-1185">Reference proteome</keyword>
<organism evidence="1 2">
    <name type="scientific">Hypericibacter adhaerens</name>
    <dbReference type="NCBI Taxonomy" id="2602016"/>
    <lineage>
        <taxon>Bacteria</taxon>
        <taxon>Pseudomonadati</taxon>
        <taxon>Pseudomonadota</taxon>
        <taxon>Alphaproteobacteria</taxon>
        <taxon>Rhodospirillales</taxon>
        <taxon>Dongiaceae</taxon>
        <taxon>Hypericibacter</taxon>
    </lineage>
</organism>
<gene>
    <name evidence="1" type="ORF">FRZ61_36850</name>
</gene>
<dbReference type="Pfam" id="PF07372">
    <property type="entry name" value="DUF1491"/>
    <property type="match status" value="1"/>
</dbReference>
<evidence type="ECO:0000313" key="1">
    <source>
        <dbReference type="EMBL" id="QEX23746.1"/>
    </source>
</evidence>
<sequence>MEERVPTVIWVTAQMRQGHADGMPVFLRRRGEPRAGAVLVKIDLLGPGCKVMTQVRDGMGRLGWLSALGEAPVTEAEAEAYIERAVKRDPDLWVVEVESRDGRHPFQTVGS</sequence>
<dbReference type="AlphaFoldDB" id="A0A5J6N8T2"/>
<dbReference type="RefSeq" id="WP_151119088.1">
    <property type="nucleotide sequence ID" value="NZ_CP042582.1"/>
</dbReference>
<dbReference type="Gene3D" id="3.40.1530.20">
    <property type="entry name" value="Protein of unknown function (DUF1491)"/>
    <property type="match status" value="1"/>
</dbReference>
<proteinExistence type="predicted"/>